<dbReference type="InterPro" id="IPR014327">
    <property type="entry name" value="RNA_pol_sigma70_bacteroid"/>
</dbReference>
<dbReference type="SUPFAM" id="SSF88946">
    <property type="entry name" value="Sigma2 domain of RNA polymerase sigma factors"/>
    <property type="match status" value="1"/>
</dbReference>
<evidence type="ECO:0000256" key="2">
    <source>
        <dbReference type="ARBA" id="ARBA00023015"/>
    </source>
</evidence>
<keyword evidence="4" id="KW-0804">Transcription</keyword>
<feature type="domain" description="RNA polymerase sigma factor 70 region 4 type 2" evidence="6">
    <location>
        <begin position="112"/>
        <end position="158"/>
    </location>
</feature>
<dbReference type="InterPro" id="IPR013249">
    <property type="entry name" value="RNA_pol_sigma70_r4_t2"/>
</dbReference>
<dbReference type="KEGG" id="dpf:ON006_20420"/>
<evidence type="ECO:0000259" key="5">
    <source>
        <dbReference type="Pfam" id="PF04542"/>
    </source>
</evidence>
<sequence length="179" mass="21011">MIATDDTQAFSEIYSRYKGVLYLHAFRMLGNEEEAKDVLQDLFTTIWTKRHDINHIASFSSYLYKALRNRIFDVMAHKKVEQKYIDSLARFMEEGECITDQQILEKELTQVIESEISLLPPRMREVFELSRNADLSYKQIAEELHISDKTVKKQVSSALHILRHKIDVAFIFALILLRN</sequence>
<dbReference type="EMBL" id="CP112998">
    <property type="protein sequence ID" value="WAC10114.1"/>
    <property type="molecule type" value="Genomic_DNA"/>
</dbReference>
<evidence type="ECO:0000313" key="7">
    <source>
        <dbReference type="EMBL" id="WAC10114.1"/>
    </source>
</evidence>
<dbReference type="Gene3D" id="1.10.10.10">
    <property type="entry name" value="Winged helix-like DNA-binding domain superfamily/Winged helix DNA-binding domain"/>
    <property type="match status" value="1"/>
</dbReference>
<dbReference type="InterPro" id="IPR013324">
    <property type="entry name" value="RNA_pol_sigma_r3/r4-like"/>
</dbReference>
<feature type="domain" description="RNA polymerase sigma-70 region 2" evidence="5">
    <location>
        <begin position="13"/>
        <end position="75"/>
    </location>
</feature>
<dbReference type="SUPFAM" id="SSF88659">
    <property type="entry name" value="Sigma3 and sigma4 domains of RNA polymerase sigma factors"/>
    <property type="match status" value="1"/>
</dbReference>
<dbReference type="Pfam" id="PF04542">
    <property type="entry name" value="Sigma70_r2"/>
    <property type="match status" value="1"/>
</dbReference>
<evidence type="ECO:0000313" key="8">
    <source>
        <dbReference type="Proteomes" id="UP001164653"/>
    </source>
</evidence>
<accession>A0A9E8N5C5</accession>
<dbReference type="RefSeq" id="WP_244823708.1">
    <property type="nucleotide sequence ID" value="NZ_CP112998.1"/>
</dbReference>
<dbReference type="NCBIfam" id="TIGR02985">
    <property type="entry name" value="Sig70_bacteroi1"/>
    <property type="match status" value="1"/>
</dbReference>
<reference evidence="7" key="1">
    <citation type="submission" date="2022-11" db="EMBL/GenBank/DDBJ databases">
        <title>Dyadobacter pollutisoli sp. nov., isolated from plastic dumped soil.</title>
        <authorList>
            <person name="Kim J.M."/>
            <person name="Kim K.R."/>
            <person name="Lee J.K."/>
            <person name="Hao L."/>
            <person name="Jeon C.O."/>
        </authorList>
    </citation>
    <scope>NUCLEOTIDE SEQUENCE</scope>
    <source>
        <strain evidence="7">U1</strain>
    </source>
</reference>
<dbReference type="Pfam" id="PF08281">
    <property type="entry name" value="Sigma70_r4_2"/>
    <property type="match status" value="1"/>
</dbReference>
<organism evidence="7 8">
    <name type="scientific">Dyadobacter pollutisoli</name>
    <dbReference type="NCBI Taxonomy" id="2910158"/>
    <lineage>
        <taxon>Bacteria</taxon>
        <taxon>Pseudomonadati</taxon>
        <taxon>Bacteroidota</taxon>
        <taxon>Cytophagia</taxon>
        <taxon>Cytophagales</taxon>
        <taxon>Spirosomataceae</taxon>
        <taxon>Dyadobacter</taxon>
    </lineage>
</organism>
<dbReference type="InterPro" id="IPR007627">
    <property type="entry name" value="RNA_pol_sigma70_r2"/>
</dbReference>
<dbReference type="InterPro" id="IPR039425">
    <property type="entry name" value="RNA_pol_sigma-70-like"/>
</dbReference>
<dbReference type="GO" id="GO:0006352">
    <property type="term" value="P:DNA-templated transcription initiation"/>
    <property type="evidence" value="ECO:0007669"/>
    <property type="project" value="InterPro"/>
</dbReference>
<evidence type="ECO:0000256" key="3">
    <source>
        <dbReference type="ARBA" id="ARBA00023082"/>
    </source>
</evidence>
<keyword evidence="8" id="KW-1185">Reference proteome</keyword>
<dbReference type="PANTHER" id="PTHR43133">
    <property type="entry name" value="RNA POLYMERASE ECF-TYPE SIGMA FACTO"/>
    <property type="match status" value="1"/>
</dbReference>
<dbReference type="NCBIfam" id="TIGR02937">
    <property type="entry name" value="sigma70-ECF"/>
    <property type="match status" value="1"/>
</dbReference>
<evidence type="ECO:0000256" key="4">
    <source>
        <dbReference type="ARBA" id="ARBA00023163"/>
    </source>
</evidence>
<evidence type="ECO:0000256" key="1">
    <source>
        <dbReference type="ARBA" id="ARBA00010641"/>
    </source>
</evidence>
<dbReference type="InterPro" id="IPR014284">
    <property type="entry name" value="RNA_pol_sigma-70_dom"/>
</dbReference>
<protein>
    <submittedName>
        <fullName evidence="7">RNA polymerase sigma-70 factor</fullName>
    </submittedName>
</protein>
<dbReference type="PANTHER" id="PTHR43133:SF46">
    <property type="entry name" value="RNA POLYMERASE SIGMA-70 FACTOR ECF SUBFAMILY"/>
    <property type="match status" value="1"/>
</dbReference>
<dbReference type="Gene3D" id="1.10.1740.10">
    <property type="match status" value="1"/>
</dbReference>
<keyword evidence="3" id="KW-0731">Sigma factor</keyword>
<proteinExistence type="inferred from homology"/>
<dbReference type="AlphaFoldDB" id="A0A9E8N5C5"/>
<keyword evidence="2" id="KW-0805">Transcription regulation</keyword>
<dbReference type="InterPro" id="IPR013325">
    <property type="entry name" value="RNA_pol_sigma_r2"/>
</dbReference>
<dbReference type="Proteomes" id="UP001164653">
    <property type="component" value="Chromosome"/>
</dbReference>
<gene>
    <name evidence="7" type="ORF">ON006_20420</name>
</gene>
<name>A0A9E8N5C5_9BACT</name>
<dbReference type="GO" id="GO:0016987">
    <property type="term" value="F:sigma factor activity"/>
    <property type="evidence" value="ECO:0007669"/>
    <property type="project" value="UniProtKB-KW"/>
</dbReference>
<comment type="similarity">
    <text evidence="1">Belongs to the sigma-70 factor family. ECF subfamily.</text>
</comment>
<dbReference type="GO" id="GO:0003677">
    <property type="term" value="F:DNA binding"/>
    <property type="evidence" value="ECO:0007669"/>
    <property type="project" value="InterPro"/>
</dbReference>
<dbReference type="InterPro" id="IPR036388">
    <property type="entry name" value="WH-like_DNA-bd_sf"/>
</dbReference>
<evidence type="ECO:0000259" key="6">
    <source>
        <dbReference type="Pfam" id="PF08281"/>
    </source>
</evidence>
<dbReference type="CDD" id="cd06171">
    <property type="entry name" value="Sigma70_r4"/>
    <property type="match status" value="1"/>
</dbReference>